<name>A0A1Y0EPY5_9BURK</name>
<dbReference type="NCBIfam" id="NF005450">
    <property type="entry name" value="PRK07042.1"/>
    <property type="match status" value="1"/>
</dbReference>
<protein>
    <submittedName>
        <fullName evidence="2">Amidase</fullName>
    </submittedName>
</protein>
<dbReference type="PANTHER" id="PTHR11895">
    <property type="entry name" value="TRANSAMIDASE"/>
    <property type="match status" value="1"/>
</dbReference>
<accession>A0A1Y0EPY5</accession>
<feature type="domain" description="Amidase" evidence="1">
    <location>
        <begin position="26"/>
        <end position="441"/>
    </location>
</feature>
<dbReference type="RefSeq" id="WP_087282153.1">
    <property type="nucleotide sequence ID" value="NZ_CP021455.1"/>
</dbReference>
<evidence type="ECO:0000259" key="1">
    <source>
        <dbReference type="Pfam" id="PF01425"/>
    </source>
</evidence>
<dbReference type="OrthoDB" id="8576090at2"/>
<proteinExistence type="predicted"/>
<dbReference type="KEGG" id="cser:CCO03_14400"/>
<dbReference type="InterPro" id="IPR000120">
    <property type="entry name" value="Amidase"/>
</dbReference>
<dbReference type="InterPro" id="IPR036928">
    <property type="entry name" value="AS_sf"/>
</dbReference>
<dbReference type="InterPro" id="IPR023631">
    <property type="entry name" value="Amidase_dom"/>
</dbReference>
<organism evidence="2 3">
    <name type="scientific">Comamonas serinivorans</name>
    <dbReference type="NCBI Taxonomy" id="1082851"/>
    <lineage>
        <taxon>Bacteria</taxon>
        <taxon>Pseudomonadati</taxon>
        <taxon>Pseudomonadota</taxon>
        <taxon>Betaproteobacteria</taxon>
        <taxon>Burkholderiales</taxon>
        <taxon>Comamonadaceae</taxon>
        <taxon>Comamonas</taxon>
    </lineage>
</organism>
<dbReference type="Gene3D" id="3.90.1300.10">
    <property type="entry name" value="Amidase signature (AS) domain"/>
    <property type="match status" value="1"/>
</dbReference>
<dbReference type="Proteomes" id="UP000196138">
    <property type="component" value="Chromosome"/>
</dbReference>
<sequence length="463" mass="49193">MTQPLYALSAQDLLTQYAQGALSPVEVTRAVLDRIAQWEPHVQATYALDADAALAQARASEARWRAKAPQGRLDGVPVTLKENIRTRGVPTPMGSAATVLSPSPDDAPAAARLREAGAVIVSKTTMPDFGFLPAAASSFHPLTRNPWDLSRNTGGSSSGAGAAVAAGYGPLHLGTDIGGSVRIPAAFCGAVGLKPSQGRVPVDPPANARCIGPLTRTVRDAALLMREIAQPDARDYLSLPSADLPWLNLDLSVKGLRIGLWTDPGAAWSVDEPVLQAVLAAARVFEQAGAIVEPLAEWVAPEVRQGMTGFFCMRARVELAAMPPERAAKAARYYQQAAEYAARMTPEDSFRAFTLCQAMAESTVKATQPYDFVLSPVSAGLPFAADAIRSDKAHPGRDPHFTSVFNQSGQPAVSINCGYSPEGLPIGLQIAGRRFDDVGVLRMARFWEQASPVPTRWPEPPAA</sequence>
<dbReference type="Pfam" id="PF01425">
    <property type="entry name" value="Amidase"/>
    <property type="match status" value="1"/>
</dbReference>
<dbReference type="GO" id="GO:0003824">
    <property type="term" value="F:catalytic activity"/>
    <property type="evidence" value="ECO:0007669"/>
    <property type="project" value="InterPro"/>
</dbReference>
<dbReference type="AlphaFoldDB" id="A0A1Y0EPY5"/>
<reference evidence="2 3" key="1">
    <citation type="submission" date="2017-05" db="EMBL/GenBank/DDBJ databases">
        <authorList>
            <person name="Song R."/>
            <person name="Chenine A.L."/>
            <person name="Ruprecht R.M."/>
        </authorList>
    </citation>
    <scope>NUCLEOTIDE SEQUENCE [LARGE SCALE GENOMIC DNA]</scope>
    <source>
        <strain evidence="2 3">DSM 26136</strain>
    </source>
</reference>
<evidence type="ECO:0000313" key="2">
    <source>
        <dbReference type="EMBL" id="ARU05715.1"/>
    </source>
</evidence>
<keyword evidence="3" id="KW-1185">Reference proteome</keyword>
<dbReference type="EMBL" id="CP021455">
    <property type="protein sequence ID" value="ARU05715.1"/>
    <property type="molecule type" value="Genomic_DNA"/>
</dbReference>
<evidence type="ECO:0000313" key="3">
    <source>
        <dbReference type="Proteomes" id="UP000196138"/>
    </source>
</evidence>
<gene>
    <name evidence="2" type="ORF">CCO03_14400</name>
</gene>
<dbReference type="PANTHER" id="PTHR11895:SF173">
    <property type="entry name" value="GLUTAMYL-TRNA AMIDOTRANSFERASE SUBUNIT A"/>
    <property type="match status" value="1"/>
</dbReference>
<dbReference type="SUPFAM" id="SSF75304">
    <property type="entry name" value="Amidase signature (AS) enzymes"/>
    <property type="match status" value="1"/>
</dbReference>